<evidence type="ECO:0000256" key="2">
    <source>
        <dbReference type="ARBA" id="ARBA00022692"/>
    </source>
</evidence>
<evidence type="ECO:0000256" key="5">
    <source>
        <dbReference type="ARBA" id="ARBA00023128"/>
    </source>
</evidence>
<dbReference type="PANTHER" id="PTHR21382:SF1">
    <property type="entry name" value="NADH DEHYDROGENASE [UBIQUINONE] 1 ALPHA SUBCOMPLEX SUBUNIT 11"/>
    <property type="match status" value="1"/>
</dbReference>
<evidence type="ECO:0000256" key="6">
    <source>
        <dbReference type="ARBA" id="ARBA00023136"/>
    </source>
</evidence>
<evidence type="ECO:0000313" key="7">
    <source>
        <dbReference type="EMBL" id="PVU94964.1"/>
    </source>
</evidence>
<proteinExistence type="predicted"/>
<sequence>MAEGKGWLDEAARLALAGATLGLVASTTQNAFSKTTVGFSPIFTKYGSNIGYFAVMGGVYAGVRNITSQIREKDDFINGSIAGCAVGFIAGVKKRSLASGVGACLFLGTSVGVIDYTSRIENKLSELTPAERERVRKEFYSFSEEDKKSDSS</sequence>
<gene>
    <name evidence="7" type="ORF">BB561_002155</name>
</gene>
<dbReference type="GO" id="GO:0006120">
    <property type="term" value="P:mitochondrial electron transport, NADH to ubiquinone"/>
    <property type="evidence" value="ECO:0007669"/>
    <property type="project" value="InterPro"/>
</dbReference>
<reference evidence="7 8" key="1">
    <citation type="journal article" date="2018" name="MBio">
        <title>Comparative Genomics Reveals the Core Gene Toolbox for the Fungus-Insect Symbiosis.</title>
        <authorList>
            <person name="Wang Y."/>
            <person name="Stata M."/>
            <person name="Wang W."/>
            <person name="Stajich J.E."/>
            <person name="White M.M."/>
            <person name="Moncalvo J.M."/>
        </authorList>
    </citation>
    <scope>NUCLEOTIDE SEQUENCE [LARGE SCALE GENOMIC DNA]</scope>
    <source>
        <strain evidence="7 8">SWE-8-4</strain>
    </source>
</reference>
<keyword evidence="6" id="KW-0472">Membrane</keyword>
<dbReference type="GO" id="GO:0005743">
    <property type="term" value="C:mitochondrial inner membrane"/>
    <property type="evidence" value="ECO:0007669"/>
    <property type="project" value="UniProtKB-SubCell"/>
</dbReference>
<evidence type="ECO:0000313" key="8">
    <source>
        <dbReference type="Proteomes" id="UP000245383"/>
    </source>
</evidence>
<dbReference type="Proteomes" id="UP000245383">
    <property type="component" value="Unassembled WGS sequence"/>
</dbReference>
<dbReference type="PANTHER" id="PTHR21382">
    <property type="entry name" value="NADH-UBIQUINONE OXIDOREDUCTASE SUBUNIT"/>
    <property type="match status" value="1"/>
</dbReference>
<keyword evidence="2" id="KW-0812">Transmembrane</keyword>
<keyword evidence="8" id="KW-1185">Reference proteome</keyword>
<name>A0A2T9YRT4_9FUNG</name>
<evidence type="ECO:0000256" key="4">
    <source>
        <dbReference type="ARBA" id="ARBA00022989"/>
    </source>
</evidence>
<protein>
    <submittedName>
        <fullName evidence="7">Uncharacterized protein</fullName>
    </submittedName>
</protein>
<dbReference type="GO" id="GO:0045271">
    <property type="term" value="C:respiratory chain complex I"/>
    <property type="evidence" value="ECO:0007669"/>
    <property type="project" value="InterPro"/>
</dbReference>
<evidence type="ECO:0000256" key="1">
    <source>
        <dbReference type="ARBA" id="ARBA00004448"/>
    </source>
</evidence>
<evidence type="ECO:0000256" key="3">
    <source>
        <dbReference type="ARBA" id="ARBA00022792"/>
    </source>
</evidence>
<dbReference type="AlphaFoldDB" id="A0A2T9YRT4"/>
<accession>A0A2T9YRT4</accession>
<organism evidence="7 8">
    <name type="scientific">Smittium simulii</name>
    <dbReference type="NCBI Taxonomy" id="133385"/>
    <lineage>
        <taxon>Eukaryota</taxon>
        <taxon>Fungi</taxon>
        <taxon>Fungi incertae sedis</taxon>
        <taxon>Zoopagomycota</taxon>
        <taxon>Kickxellomycotina</taxon>
        <taxon>Harpellomycetes</taxon>
        <taxon>Harpellales</taxon>
        <taxon>Legeriomycetaceae</taxon>
        <taxon>Smittium</taxon>
    </lineage>
</organism>
<comment type="caution">
    <text evidence="7">The sequence shown here is derived from an EMBL/GenBank/DDBJ whole genome shotgun (WGS) entry which is preliminary data.</text>
</comment>
<dbReference type="InterPro" id="IPR039205">
    <property type="entry name" value="NDUFA11"/>
</dbReference>
<keyword evidence="5" id="KW-0496">Mitochondrion</keyword>
<dbReference type="EMBL" id="MBFR01000069">
    <property type="protein sequence ID" value="PVU94964.1"/>
    <property type="molecule type" value="Genomic_DNA"/>
</dbReference>
<keyword evidence="3" id="KW-0999">Mitochondrion inner membrane</keyword>
<keyword evidence="4" id="KW-1133">Transmembrane helix</keyword>
<dbReference type="OrthoDB" id="1913277at2759"/>
<dbReference type="Pfam" id="PF02466">
    <property type="entry name" value="Tim17"/>
    <property type="match status" value="1"/>
</dbReference>
<comment type="subcellular location">
    <subcellularLocation>
        <location evidence="1">Mitochondrion inner membrane</location>
        <topology evidence="1">Multi-pass membrane protein</topology>
    </subcellularLocation>
</comment>
<dbReference type="STRING" id="133385.A0A2T9YRT4"/>